<dbReference type="EMBL" id="CM014096">
    <property type="protein sequence ID" value="TKS88084.1"/>
    <property type="molecule type" value="Genomic_DNA"/>
</dbReference>
<keyword evidence="2" id="KW-1185">Reference proteome</keyword>
<gene>
    <name evidence="1" type="ORF">D9C73_022208</name>
</gene>
<sequence length="76" mass="8931">MISSIQCSHELTAMAKRLIEYYPMLRDRSAAGGAEWMMDELQRILNQGNSHFLPELKNRWATFCEKVQFMEFSKKS</sequence>
<dbReference type="AlphaFoldDB" id="A0A4U5VIC2"/>
<evidence type="ECO:0000313" key="1">
    <source>
        <dbReference type="EMBL" id="TKS88084.1"/>
    </source>
</evidence>
<accession>A0A4U5VIC2</accession>
<name>A0A4U5VIC2_COLLU</name>
<organism evidence="1 2">
    <name type="scientific">Collichthys lucidus</name>
    <name type="common">Big head croaker</name>
    <name type="synonym">Sciaena lucida</name>
    <dbReference type="NCBI Taxonomy" id="240159"/>
    <lineage>
        <taxon>Eukaryota</taxon>
        <taxon>Metazoa</taxon>
        <taxon>Chordata</taxon>
        <taxon>Craniata</taxon>
        <taxon>Vertebrata</taxon>
        <taxon>Euteleostomi</taxon>
        <taxon>Actinopterygii</taxon>
        <taxon>Neopterygii</taxon>
        <taxon>Teleostei</taxon>
        <taxon>Neoteleostei</taxon>
        <taxon>Acanthomorphata</taxon>
        <taxon>Eupercaria</taxon>
        <taxon>Sciaenidae</taxon>
        <taxon>Collichthys</taxon>
    </lineage>
</organism>
<dbReference type="Proteomes" id="UP000298787">
    <property type="component" value="Chromosome 19"/>
</dbReference>
<protein>
    <submittedName>
        <fullName evidence="1">Uncharacterized protein</fullName>
    </submittedName>
</protein>
<evidence type="ECO:0000313" key="2">
    <source>
        <dbReference type="Proteomes" id="UP000298787"/>
    </source>
</evidence>
<reference evidence="1 2" key="1">
    <citation type="submission" date="2019-01" db="EMBL/GenBank/DDBJ databases">
        <title>Genome Assembly of Collichthys lucidus.</title>
        <authorList>
            <person name="Cai M."/>
            <person name="Xiao S."/>
        </authorList>
    </citation>
    <scope>NUCLEOTIDE SEQUENCE [LARGE SCALE GENOMIC DNA]</scope>
    <source>
        <strain evidence="1">JT15FE1705JMU</strain>
        <tissue evidence="1">Muscle</tissue>
    </source>
</reference>
<proteinExistence type="predicted"/>